<dbReference type="EMBL" id="WNKU01000006">
    <property type="protein sequence ID" value="MTV48769.1"/>
    <property type="molecule type" value="Genomic_DNA"/>
</dbReference>
<dbReference type="InterPro" id="IPR036890">
    <property type="entry name" value="HATPase_C_sf"/>
</dbReference>
<dbReference type="Proteomes" id="UP000430670">
    <property type="component" value="Unassembled WGS sequence"/>
</dbReference>
<feature type="domain" description="Histidine kinase/HSP90-like ATPase" evidence="1">
    <location>
        <begin position="113"/>
        <end position="231"/>
    </location>
</feature>
<sequence>MEEVRVGLPEDFLTGGIQAALREQAAKRELLEWDGRYYDVHFLPVSTGLGSILALDVTDVLWKERHRHDYERKVYREVMYASTQGHLIVMNDDEKEQWMQEGSVIIQGTVKDPLDIRKMRLQAKAALKVQDRSTEALKRENMFLLCASEALTNAIKHAEGGEYWLREIPGKPRRIRFWVADSGDGIALEDLPKAALMNGYSTSDSLGSGFFIMLHWCNRVMIWSGAEGTVVGLEGEL</sequence>
<accession>A0A6I3SIP1</accession>
<proteinExistence type="predicted"/>
<dbReference type="RefSeq" id="WP_155475871.1">
    <property type="nucleotide sequence ID" value="NZ_WNKU01000006.1"/>
</dbReference>
<protein>
    <recommendedName>
        <fullName evidence="1">Histidine kinase/HSP90-like ATPase domain-containing protein</fullName>
    </recommendedName>
</protein>
<comment type="caution">
    <text evidence="2">The sequence shown here is derived from an EMBL/GenBank/DDBJ whole genome shotgun (WGS) entry which is preliminary data.</text>
</comment>
<gene>
    <name evidence="2" type="ORF">GJ688_07215</name>
</gene>
<evidence type="ECO:0000259" key="1">
    <source>
        <dbReference type="Pfam" id="PF13581"/>
    </source>
</evidence>
<dbReference type="Pfam" id="PF13581">
    <property type="entry name" value="HATPase_c_2"/>
    <property type="match status" value="1"/>
</dbReference>
<evidence type="ECO:0000313" key="3">
    <source>
        <dbReference type="Proteomes" id="UP000430670"/>
    </source>
</evidence>
<name>A0A6I3SIP1_HELMO</name>
<reference evidence="2 3" key="1">
    <citation type="submission" date="2019-11" db="EMBL/GenBank/DDBJ databases">
        <title>Whole-genome sequence of a the green, strictly anaerobic photosynthetic bacterium Heliobacillus mobilis DSM 6151.</title>
        <authorList>
            <person name="Kyndt J.A."/>
            <person name="Meyer T.E."/>
        </authorList>
    </citation>
    <scope>NUCLEOTIDE SEQUENCE [LARGE SCALE GENOMIC DNA]</scope>
    <source>
        <strain evidence="2 3">DSM 6151</strain>
    </source>
</reference>
<keyword evidence="3" id="KW-1185">Reference proteome</keyword>
<evidence type="ECO:0000313" key="2">
    <source>
        <dbReference type="EMBL" id="MTV48769.1"/>
    </source>
</evidence>
<dbReference type="AlphaFoldDB" id="A0A6I3SIP1"/>
<dbReference type="CDD" id="cd16936">
    <property type="entry name" value="HATPase_RsbW-like"/>
    <property type="match status" value="1"/>
</dbReference>
<dbReference type="InterPro" id="IPR003594">
    <property type="entry name" value="HATPase_dom"/>
</dbReference>
<dbReference type="Gene3D" id="3.30.565.10">
    <property type="entry name" value="Histidine kinase-like ATPase, C-terminal domain"/>
    <property type="match status" value="1"/>
</dbReference>
<dbReference type="SUPFAM" id="SSF55874">
    <property type="entry name" value="ATPase domain of HSP90 chaperone/DNA topoisomerase II/histidine kinase"/>
    <property type="match status" value="1"/>
</dbReference>
<dbReference type="OrthoDB" id="2595312at2"/>
<organism evidence="2 3">
    <name type="scientific">Heliobacterium mobile</name>
    <name type="common">Heliobacillus mobilis</name>
    <dbReference type="NCBI Taxonomy" id="28064"/>
    <lineage>
        <taxon>Bacteria</taxon>
        <taxon>Bacillati</taxon>
        <taxon>Bacillota</taxon>
        <taxon>Clostridia</taxon>
        <taxon>Eubacteriales</taxon>
        <taxon>Heliobacteriaceae</taxon>
        <taxon>Heliobacterium</taxon>
    </lineage>
</organism>